<organism evidence="1 2">
    <name type="scientific">Pajaroellobacter abortibovis</name>
    <dbReference type="NCBI Taxonomy" id="1882918"/>
    <lineage>
        <taxon>Bacteria</taxon>
        <taxon>Pseudomonadati</taxon>
        <taxon>Myxococcota</taxon>
        <taxon>Polyangia</taxon>
        <taxon>Polyangiales</taxon>
        <taxon>Polyangiaceae</taxon>
    </lineage>
</organism>
<accession>A0A1L6MWM9</accession>
<dbReference type="KEGG" id="pabo:BCY86_04135"/>
<dbReference type="STRING" id="1882918.BCY86_04135"/>
<gene>
    <name evidence="1" type="ORF">BCY86_04135</name>
</gene>
<name>A0A1L6MWM9_9BACT</name>
<dbReference type="AlphaFoldDB" id="A0A1L6MWM9"/>
<protein>
    <submittedName>
        <fullName evidence="1">Uncharacterized protein</fullName>
    </submittedName>
</protein>
<keyword evidence="2" id="KW-1185">Reference proteome</keyword>
<sequence>MAQGIQDHDLFFKPYQGSGDTDTSVISLQLTDAAICLLTKQEQRGGQFFYGFTILIPMPIDMVPTILDILYVNNSEHTAFLSGKSLWIDLSGGRTGSARRERHLY</sequence>
<reference evidence="1 2" key="1">
    <citation type="submission" date="2016-08" db="EMBL/GenBank/DDBJ databases">
        <title>Identification and validation of antigenic proteins from Pajaroellobacter abortibovis using de-novo genome sequence assembly and reverse vaccinology.</title>
        <authorList>
            <person name="Welly B.T."/>
            <person name="Miller M.R."/>
            <person name="Stott J.L."/>
            <person name="Blanchard M.T."/>
            <person name="Islas-Trejo A.D."/>
            <person name="O'Rourke S.M."/>
            <person name="Young A.E."/>
            <person name="Medrano J.F."/>
            <person name="Van Eenennaam A.L."/>
        </authorList>
    </citation>
    <scope>NUCLEOTIDE SEQUENCE [LARGE SCALE GENOMIC DNA]</scope>
    <source>
        <strain evidence="1 2">BTF92-0548A/99-0131</strain>
    </source>
</reference>
<evidence type="ECO:0000313" key="2">
    <source>
        <dbReference type="Proteomes" id="UP000185544"/>
    </source>
</evidence>
<dbReference type="EMBL" id="CP016908">
    <property type="protein sequence ID" value="APR99960.1"/>
    <property type="molecule type" value="Genomic_DNA"/>
</dbReference>
<evidence type="ECO:0000313" key="1">
    <source>
        <dbReference type="EMBL" id="APR99960.1"/>
    </source>
</evidence>
<dbReference type="Proteomes" id="UP000185544">
    <property type="component" value="Chromosome"/>
</dbReference>
<proteinExistence type="predicted"/>